<keyword evidence="2 5" id="KW-0812">Transmembrane</keyword>
<comment type="subcellular location">
    <subcellularLocation>
        <location evidence="1">Membrane</location>
    </subcellularLocation>
</comment>
<evidence type="ECO:0000313" key="7">
    <source>
        <dbReference type="Proteomes" id="UP000718451"/>
    </source>
</evidence>
<dbReference type="RefSeq" id="WP_168553035.1">
    <property type="nucleotide sequence ID" value="NZ_JAAWWL010000002.1"/>
</dbReference>
<evidence type="ECO:0000313" key="6">
    <source>
        <dbReference type="EMBL" id="NKI32866.1"/>
    </source>
</evidence>
<gene>
    <name evidence="6" type="ORF">HCU67_12995</name>
</gene>
<evidence type="ECO:0000256" key="1">
    <source>
        <dbReference type="ARBA" id="ARBA00004370"/>
    </source>
</evidence>
<organism evidence="6 7">
    <name type="scientific">Croceivirga thetidis</name>
    <dbReference type="NCBI Taxonomy" id="2721623"/>
    <lineage>
        <taxon>Bacteria</taxon>
        <taxon>Pseudomonadati</taxon>
        <taxon>Bacteroidota</taxon>
        <taxon>Flavobacteriia</taxon>
        <taxon>Flavobacteriales</taxon>
        <taxon>Flavobacteriaceae</taxon>
        <taxon>Croceivirga</taxon>
    </lineage>
</organism>
<feature type="transmembrane region" description="Helical" evidence="5">
    <location>
        <begin position="14"/>
        <end position="37"/>
    </location>
</feature>
<feature type="transmembrane region" description="Helical" evidence="5">
    <location>
        <begin position="62"/>
        <end position="90"/>
    </location>
</feature>
<dbReference type="Proteomes" id="UP000718451">
    <property type="component" value="Unassembled WGS sequence"/>
</dbReference>
<dbReference type="EMBL" id="JAAWWL010000002">
    <property type="protein sequence ID" value="NKI32866.1"/>
    <property type="molecule type" value="Genomic_DNA"/>
</dbReference>
<comment type="caution">
    <text evidence="6">The sequence shown here is derived from an EMBL/GenBank/DDBJ whole genome shotgun (WGS) entry which is preliminary data.</text>
</comment>
<protein>
    <submittedName>
        <fullName evidence="6">CD225/dispanin family protein</fullName>
    </submittedName>
</protein>
<keyword evidence="4 5" id="KW-0472">Membrane</keyword>
<dbReference type="InterPro" id="IPR051423">
    <property type="entry name" value="CD225/Dispanin"/>
</dbReference>
<sequence>MDNSINQPPKPDNYLVWAILSTVLCCIVTGIPSIIYASKVNEAYERGEYEIAQENSRKAKNWAIAGPIIGIVVWLLYILVFGGLAFMGALNG</sequence>
<keyword evidence="7" id="KW-1185">Reference proteome</keyword>
<keyword evidence="3 5" id="KW-1133">Transmembrane helix</keyword>
<proteinExistence type="predicted"/>
<dbReference type="PANTHER" id="PTHR14948">
    <property type="entry name" value="NG5"/>
    <property type="match status" value="1"/>
</dbReference>
<reference evidence="6 7" key="1">
    <citation type="submission" date="2020-04" db="EMBL/GenBank/DDBJ databases">
        <authorList>
            <person name="Yoon J."/>
        </authorList>
    </citation>
    <scope>NUCLEOTIDE SEQUENCE [LARGE SCALE GENOMIC DNA]</scope>
    <source>
        <strain evidence="6 7">DJ-13</strain>
    </source>
</reference>
<evidence type="ECO:0000256" key="4">
    <source>
        <dbReference type="ARBA" id="ARBA00023136"/>
    </source>
</evidence>
<name>A0ABX1GSG2_9FLAO</name>
<dbReference type="InterPro" id="IPR007593">
    <property type="entry name" value="CD225/Dispanin_fam"/>
</dbReference>
<dbReference type="PANTHER" id="PTHR14948:SF25">
    <property type="entry name" value="DUF4190 DOMAIN-CONTAINING PROTEIN"/>
    <property type="match status" value="1"/>
</dbReference>
<evidence type="ECO:0000256" key="3">
    <source>
        <dbReference type="ARBA" id="ARBA00022989"/>
    </source>
</evidence>
<accession>A0ABX1GSG2</accession>
<dbReference type="Pfam" id="PF04505">
    <property type="entry name" value="CD225"/>
    <property type="match status" value="1"/>
</dbReference>
<evidence type="ECO:0000256" key="5">
    <source>
        <dbReference type="SAM" id="Phobius"/>
    </source>
</evidence>
<evidence type="ECO:0000256" key="2">
    <source>
        <dbReference type="ARBA" id="ARBA00022692"/>
    </source>
</evidence>